<reference evidence="2" key="2">
    <citation type="submission" date="2021-04" db="EMBL/GenBank/DDBJ databases">
        <authorList>
            <person name="Gilroy R."/>
        </authorList>
    </citation>
    <scope>NUCLEOTIDE SEQUENCE</scope>
    <source>
        <strain evidence="2">ChiBcec15-3976</strain>
    </source>
</reference>
<dbReference type="EMBL" id="DWUU01000031">
    <property type="protein sequence ID" value="HJD42368.1"/>
    <property type="molecule type" value="Genomic_DNA"/>
</dbReference>
<keyword evidence="1" id="KW-0812">Transmembrane</keyword>
<reference evidence="2" key="1">
    <citation type="journal article" date="2021" name="PeerJ">
        <title>Extensive microbial diversity within the chicken gut microbiome revealed by metagenomics and culture.</title>
        <authorList>
            <person name="Gilroy R."/>
            <person name="Ravi A."/>
            <person name="Getino M."/>
            <person name="Pursley I."/>
            <person name="Horton D.L."/>
            <person name="Alikhan N.F."/>
            <person name="Baker D."/>
            <person name="Gharbi K."/>
            <person name="Hall N."/>
            <person name="Watson M."/>
            <person name="Adriaenssens E.M."/>
            <person name="Foster-Nyarko E."/>
            <person name="Jarju S."/>
            <person name="Secka A."/>
            <person name="Antonio M."/>
            <person name="Oren A."/>
            <person name="Chaudhuri R.R."/>
            <person name="La Ragione R."/>
            <person name="Hildebrand F."/>
            <person name="Pallen M.J."/>
        </authorList>
    </citation>
    <scope>NUCLEOTIDE SEQUENCE</scope>
    <source>
        <strain evidence="2">ChiBcec15-3976</strain>
    </source>
</reference>
<proteinExistence type="predicted"/>
<feature type="transmembrane region" description="Helical" evidence="1">
    <location>
        <begin position="119"/>
        <end position="139"/>
    </location>
</feature>
<keyword evidence="1" id="KW-1133">Transmembrane helix</keyword>
<feature type="transmembrane region" description="Helical" evidence="1">
    <location>
        <begin position="95"/>
        <end position="113"/>
    </location>
</feature>
<sequence length="311" mass="35634">MYSKRNAFIEIIFSLLGFIVLITILSLYLEYTIFPPVNAGWVKNYRDLTVSSILTLWTIIVAALVYYLGRKDEKYYGFSGWQIITFGIKSWQKRYVAAILFIELIFTLLYIIIWSSAAVVLTIITLLALLLCTFYIVAVSTQSDYLSIQIKELLDAAVSEAAQNDTCRELMTLLRNLDYSKETDVDFLLDILEYCFYPGTGKTEKKKLRILSGSVRFALLSMSPDAAEIFIKNLLLKVNDIDFRTAVIFPVQELQEQDYALEAADMISVTGNTADYGTLLQRMIVCEIWLEGKSNIHWRQPYILEYLNLLG</sequence>
<keyword evidence="1" id="KW-0472">Membrane</keyword>
<evidence type="ECO:0000256" key="1">
    <source>
        <dbReference type="SAM" id="Phobius"/>
    </source>
</evidence>
<name>A0A9D2RG31_9FIRM</name>
<accession>A0A9D2RG31</accession>
<protein>
    <submittedName>
        <fullName evidence="2">Uncharacterized protein</fullName>
    </submittedName>
</protein>
<evidence type="ECO:0000313" key="3">
    <source>
        <dbReference type="Proteomes" id="UP000823909"/>
    </source>
</evidence>
<comment type="caution">
    <text evidence="2">The sequence shown here is derived from an EMBL/GenBank/DDBJ whole genome shotgun (WGS) entry which is preliminary data.</text>
</comment>
<gene>
    <name evidence="2" type="ORF">H9910_05100</name>
</gene>
<feature type="transmembrane region" description="Helical" evidence="1">
    <location>
        <begin position="49"/>
        <end position="69"/>
    </location>
</feature>
<organism evidence="2 3">
    <name type="scientific">Candidatus Mediterraneibacter quadrami</name>
    <dbReference type="NCBI Taxonomy" id="2838684"/>
    <lineage>
        <taxon>Bacteria</taxon>
        <taxon>Bacillati</taxon>
        <taxon>Bacillota</taxon>
        <taxon>Clostridia</taxon>
        <taxon>Lachnospirales</taxon>
        <taxon>Lachnospiraceae</taxon>
        <taxon>Mediterraneibacter</taxon>
    </lineage>
</organism>
<feature type="non-terminal residue" evidence="2">
    <location>
        <position position="311"/>
    </location>
</feature>
<dbReference type="AlphaFoldDB" id="A0A9D2RG31"/>
<dbReference type="Proteomes" id="UP000823909">
    <property type="component" value="Unassembled WGS sequence"/>
</dbReference>
<evidence type="ECO:0000313" key="2">
    <source>
        <dbReference type="EMBL" id="HJD42368.1"/>
    </source>
</evidence>
<feature type="transmembrane region" description="Helical" evidence="1">
    <location>
        <begin position="7"/>
        <end position="29"/>
    </location>
</feature>